<evidence type="ECO:0000313" key="4">
    <source>
        <dbReference type="Proteomes" id="UP000469011"/>
    </source>
</evidence>
<evidence type="ECO:0000256" key="2">
    <source>
        <dbReference type="SAM" id="Phobius"/>
    </source>
</evidence>
<accession>A0A6N9T0E8</accession>
<gene>
    <name evidence="3" type="ORF">GTK09_10365</name>
</gene>
<evidence type="ECO:0000256" key="1">
    <source>
        <dbReference type="SAM" id="MobiDB-lite"/>
    </source>
</evidence>
<keyword evidence="2" id="KW-0472">Membrane</keyword>
<proteinExistence type="predicted"/>
<protein>
    <recommendedName>
        <fullName evidence="5">Sel1 repeat-containing protein</fullName>
    </recommendedName>
</protein>
<dbReference type="Gene3D" id="1.25.40.10">
    <property type="entry name" value="Tetratricopeptide repeat domain"/>
    <property type="match status" value="1"/>
</dbReference>
<dbReference type="AlphaFoldDB" id="A0A6N9T0E8"/>
<dbReference type="InterPro" id="IPR011990">
    <property type="entry name" value="TPR-like_helical_dom_sf"/>
</dbReference>
<name>A0A6N9T0E8_9HYPH</name>
<dbReference type="Proteomes" id="UP000469011">
    <property type="component" value="Unassembled WGS sequence"/>
</dbReference>
<evidence type="ECO:0000313" key="3">
    <source>
        <dbReference type="EMBL" id="NDW04833.1"/>
    </source>
</evidence>
<keyword evidence="4" id="KW-1185">Reference proteome</keyword>
<feature type="compositionally biased region" description="Low complexity" evidence="1">
    <location>
        <begin position="12"/>
        <end position="23"/>
    </location>
</feature>
<dbReference type="SMART" id="SM00671">
    <property type="entry name" value="SEL1"/>
    <property type="match status" value="1"/>
</dbReference>
<comment type="caution">
    <text evidence="3">The sequence shown here is derived from an EMBL/GenBank/DDBJ whole genome shotgun (WGS) entry which is preliminary data.</text>
</comment>
<keyword evidence="2" id="KW-0812">Transmembrane</keyword>
<organism evidence="3 4">
    <name type="scientific">Jiella pacifica</name>
    <dbReference type="NCBI Taxonomy" id="2696469"/>
    <lineage>
        <taxon>Bacteria</taxon>
        <taxon>Pseudomonadati</taxon>
        <taxon>Pseudomonadota</taxon>
        <taxon>Alphaproteobacteria</taxon>
        <taxon>Hyphomicrobiales</taxon>
        <taxon>Aurantimonadaceae</taxon>
        <taxon>Jiella</taxon>
    </lineage>
</organism>
<dbReference type="InterPro" id="IPR006597">
    <property type="entry name" value="Sel1-like"/>
</dbReference>
<feature type="transmembrane region" description="Helical" evidence="2">
    <location>
        <begin position="38"/>
        <end position="57"/>
    </location>
</feature>
<feature type="region of interest" description="Disordered" evidence="1">
    <location>
        <begin position="206"/>
        <end position="228"/>
    </location>
</feature>
<keyword evidence="2" id="KW-1133">Transmembrane helix</keyword>
<dbReference type="SUPFAM" id="SSF81901">
    <property type="entry name" value="HCP-like"/>
    <property type="match status" value="1"/>
</dbReference>
<reference evidence="3 4" key="1">
    <citation type="submission" date="2020-01" db="EMBL/GenBank/DDBJ databases">
        <title>Jiella pacifica sp. nov.</title>
        <authorList>
            <person name="Xue Z."/>
            <person name="Zhu S."/>
            <person name="Chen J."/>
            <person name="Yang J."/>
        </authorList>
    </citation>
    <scope>NUCLEOTIDE SEQUENCE [LARGE SCALE GENOMIC DNA]</scope>
    <source>
        <strain evidence="3 4">40Bstr34</strain>
    </source>
</reference>
<evidence type="ECO:0008006" key="5">
    <source>
        <dbReference type="Google" id="ProtNLM"/>
    </source>
</evidence>
<dbReference type="RefSeq" id="WP_163463089.1">
    <property type="nucleotide sequence ID" value="NZ_JAAAMG010000007.1"/>
</dbReference>
<sequence length="228" mass="23225">MTQRRERAGQDASAPVPVAPASRPMPARRIISPRGARFVGLFMLSAFAFPPGAVPALPRSASVEATAGGVHVALLGAGPGCLHKAGNGILVTIGDHRIVVSPEGIRFDGAETRLAGLRNVVVDASGWGLNVAADGRTVVAIDQLSALEEAAARGNTFAMNDLAVRLATGDGLVRDLDRAESLYRRAAEAGLALAASNLAALRRTGVGQPGVASPGSMPPSSPIDSDGQ</sequence>
<feature type="region of interest" description="Disordered" evidence="1">
    <location>
        <begin position="1"/>
        <end position="23"/>
    </location>
</feature>
<dbReference type="EMBL" id="JAAAMG010000007">
    <property type="protein sequence ID" value="NDW04833.1"/>
    <property type="molecule type" value="Genomic_DNA"/>
</dbReference>